<comment type="caution">
    <text evidence="1">The sequence shown here is derived from an EMBL/GenBank/DDBJ whole genome shotgun (WGS) entry which is preliminary data.</text>
</comment>
<dbReference type="Gene3D" id="3.40.30.80">
    <property type="match status" value="1"/>
</dbReference>
<evidence type="ECO:0000313" key="2">
    <source>
        <dbReference type="Proteomes" id="UP000254134"/>
    </source>
</evidence>
<reference evidence="1 2" key="1">
    <citation type="submission" date="2018-07" db="EMBL/GenBank/DDBJ databases">
        <title>High-quality-draft genome sequence of Gaiella occulta.</title>
        <authorList>
            <person name="Severino R."/>
            <person name="Froufe H.J.C."/>
            <person name="Rainey F.A."/>
            <person name="Barroso C."/>
            <person name="Albuquerque L."/>
            <person name="Lobo-Da-Cunha A."/>
            <person name="Da Costa M.S."/>
            <person name="Egas C."/>
        </authorList>
    </citation>
    <scope>NUCLEOTIDE SEQUENCE [LARGE SCALE GENOMIC DNA]</scope>
    <source>
        <strain evidence="1 2">F2-233</strain>
    </source>
</reference>
<dbReference type="EMBL" id="QQZY01000001">
    <property type="protein sequence ID" value="RDI75745.1"/>
    <property type="molecule type" value="Genomic_DNA"/>
</dbReference>
<accession>A0A7M2Z144</accession>
<dbReference type="InterPro" id="IPR036249">
    <property type="entry name" value="Thioredoxin-like_sf"/>
</dbReference>
<dbReference type="OrthoDB" id="9806179at2"/>
<organism evidence="1 2">
    <name type="scientific">Gaiella occulta</name>
    <dbReference type="NCBI Taxonomy" id="1002870"/>
    <lineage>
        <taxon>Bacteria</taxon>
        <taxon>Bacillati</taxon>
        <taxon>Actinomycetota</taxon>
        <taxon>Thermoleophilia</taxon>
        <taxon>Gaiellales</taxon>
        <taxon>Gaiellaceae</taxon>
        <taxon>Gaiella</taxon>
    </lineage>
</organism>
<dbReference type="Proteomes" id="UP000254134">
    <property type="component" value="Unassembled WGS sequence"/>
</dbReference>
<keyword evidence="2" id="KW-1185">Reference proteome</keyword>
<dbReference type="RefSeq" id="WP_114794639.1">
    <property type="nucleotide sequence ID" value="NZ_QQZY01000001.1"/>
</dbReference>
<name>A0A7M2Z144_9ACTN</name>
<evidence type="ECO:0000313" key="1">
    <source>
        <dbReference type="EMBL" id="RDI75745.1"/>
    </source>
</evidence>
<reference evidence="2" key="2">
    <citation type="journal article" date="2019" name="MicrobiologyOpen">
        <title>High-quality draft genome sequence of Gaiella occulta isolated from a 150 meter deep mineral water borehole and comparison with the genome sequences of other deep-branching lineages of the phylum Actinobacteria.</title>
        <authorList>
            <person name="Severino R."/>
            <person name="Froufe H.J.C."/>
            <person name="Barroso C."/>
            <person name="Albuquerque L."/>
            <person name="Lobo-da-Cunha A."/>
            <person name="da Costa M.S."/>
            <person name="Egas C."/>
        </authorList>
    </citation>
    <scope>NUCLEOTIDE SEQUENCE [LARGE SCALE GENOMIC DNA]</scope>
    <source>
        <strain evidence="2">F2-233</strain>
    </source>
</reference>
<sequence>MRLLGERDAAAVRDVLDGVEQDVAVTLELGPEETPVTVIAGGREIDFGAEARALLEEIAALSDRVSLRVTETTERGRWPKITVGDGLVYHGLPWGYELSTLIGAIVEAGKTESTLSQASRAALATLEHDVALEVYVTPT</sequence>
<dbReference type="PANTHER" id="PTHR37170:SF1">
    <property type="entry name" value="GLUTAREDOXIN-LIKE PROTEIN"/>
    <property type="match status" value="1"/>
</dbReference>
<protein>
    <submittedName>
        <fullName evidence="1">Uncharacterized protein</fullName>
    </submittedName>
</protein>
<dbReference type="PANTHER" id="PTHR37170">
    <property type="entry name" value="GLUTAREDOXIN-RELATED"/>
    <property type="match status" value="1"/>
</dbReference>
<dbReference type="AlphaFoldDB" id="A0A7M2Z144"/>
<gene>
    <name evidence="1" type="ORF">Gocc_0164</name>
</gene>
<dbReference type="SUPFAM" id="SSF52833">
    <property type="entry name" value="Thioredoxin-like"/>
    <property type="match status" value="1"/>
</dbReference>
<proteinExistence type="predicted"/>